<evidence type="ECO:0000259" key="1">
    <source>
        <dbReference type="SMART" id="SM00474"/>
    </source>
</evidence>
<reference evidence="2" key="2">
    <citation type="journal article" date="2014" name="ISME J.">
        <title>Microbial stratification in low pH oxic and suboxic macroscopic growths along an acid mine drainage.</title>
        <authorList>
            <person name="Mendez-Garcia C."/>
            <person name="Mesa V."/>
            <person name="Sprenger R.R."/>
            <person name="Richter M."/>
            <person name="Diez M.S."/>
            <person name="Solano J."/>
            <person name="Bargiela R."/>
            <person name="Golyshina O.V."/>
            <person name="Manteca A."/>
            <person name="Ramos J.L."/>
            <person name="Gallego J.R."/>
            <person name="Llorente I."/>
            <person name="Martins Dos Santos V.A."/>
            <person name="Jensen O.N."/>
            <person name="Pelaez A.I."/>
            <person name="Sanchez J."/>
            <person name="Ferrer M."/>
        </authorList>
    </citation>
    <scope>NUCLEOTIDE SEQUENCE</scope>
</reference>
<proteinExistence type="predicted"/>
<dbReference type="Gene3D" id="3.30.420.10">
    <property type="entry name" value="Ribonuclease H-like superfamily/Ribonuclease H"/>
    <property type="match status" value="1"/>
</dbReference>
<dbReference type="InterPro" id="IPR051086">
    <property type="entry name" value="RNase_D-like"/>
</dbReference>
<dbReference type="PANTHER" id="PTHR47649:SF1">
    <property type="entry name" value="RIBONUCLEASE D"/>
    <property type="match status" value="1"/>
</dbReference>
<accession>T1BH48</accession>
<comment type="caution">
    <text evidence="2">The sequence shown here is derived from an EMBL/GenBank/DDBJ whole genome shotgun (WGS) entry which is preliminary data.</text>
</comment>
<reference evidence="2" key="1">
    <citation type="submission" date="2013-08" db="EMBL/GenBank/DDBJ databases">
        <authorList>
            <person name="Mendez C."/>
            <person name="Richter M."/>
            <person name="Ferrer M."/>
            <person name="Sanchez J."/>
        </authorList>
    </citation>
    <scope>NUCLEOTIDE SEQUENCE</scope>
</reference>
<protein>
    <submittedName>
        <fullName evidence="2">Ribonuclease D</fullName>
    </submittedName>
</protein>
<dbReference type="Pfam" id="PF01612">
    <property type="entry name" value="DNA_pol_A_exo1"/>
    <property type="match status" value="1"/>
</dbReference>
<dbReference type="SMART" id="SM00474">
    <property type="entry name" value="35EXOc"/>
    <property type="match status" value="1"/>
</dbReference>
<dbReference type="CDD" id="cd06142">
    <property type="entry name" value="RNaseD_exo"/>
    <property type="match status" value="1"/>
</dbReference>
<dbReference type="InterPro" id="IPR010997">
    <property type="entry name" value="HRDC-like_sf"/>
</dbReference>
<feature type="domain" description="3'-5' exonuclease" evidence="1">
    <location>
        <begin position="25"/>
        <end position="193"/>
    </location>
</feature>
<gene>
    <name evidence="2" type="ORF">B1A_12681</name>
</gene>
<dbReference type="InterPro" id="IPR044876">
    <property type="entry name" value="HRDC_dom_sf"/>
</dbReference>
<dbReference type="InterPro" id="IPR036397">
    <property type="entry name" value="RNaseH_sf"/>
</dbReference>
<dbReference type="GO" id="GO:0006139">
    <property type="term" value="P:nucleobase-containing compound metabolic process"/>
    <property type="evidence" value="ECO:0007669"/>
    <property type="project" value="InterPro"/>
</dbReference>
<sequence>MRATLGKAASQGNACALNRSTVSEAQWINTPAGLDDWLAQLPPNESSAGIDTEFVRESTFYPRLALLQIAVGEAIALIDPLAFDAQALRVWLEAAPRACVLHSASEDIEALRDLLPHGPPHLFDTQIAAAFAGLGAGVGYQRLVSDLLGIDLPKDATRSDWTRRPLSAQQHAYAVQDVLHLHALHELLDTKLRVRGYMEWFAEDCARLLRRADAPADAQPQRSFRSVAHWPDASLARLRALLLWRDAAARRWDVPRTWLLRDEHCTDLTLDPPADLAVLEARTRGQRALRQPVRAELWEHLQQPVEAASIAATQRPDDFLKGSARRAFDAMRERVDQEATRLDLPTGLLCPRRALERYIAARDWPAELHGWRQGLLQTQLAPLLP</sequence>
<evidence type="ECO:0000313" key="2">
    <source>
        <dbReference type="EMBL" id="EQD52439.1"/>
    </source>
</evidence>
<dbReference type="EMBL" id="AUZX01009234">
    <property type="protein sequence ID" value="EQD52439.1"/>
    <property type="molecule type" value="Genomic_DNA"/>
</dbReference>
<dbReference type="AlphaFoldDB" id="T1BH48"/>
<dbReference type="SUPFAM" id="SSF53098">
    <property type="entry name" value="Ribonuclease H-like"/>
    <property type="match status" value="1"/>
</dbReference>
<dbReference type="Gene3D" id="1.10.150.80">
    <property type="entry name" value="HRDC domain"/>
    <property type="match status" value="1"/>
</dbReference>
<dbReference type="PANTHER" id="PTHR47649">
    <property type="entry name" value="RIBONUCLEASE D"/>
    <property type="match status" value="1"/>
</dbReference>
<dbReference type="InterPro" id="IPR012337">
    <property type="entry name" value="RNaseH-like_sf"/>
</dbReference>
<name>T1BH48_9ZZZZ</name>
<dbReference type="SUPFAM" id="SSF47819">
    <property type="entry name" value="HRDC-like"/>
    <property type="match status" value="2"/>
</dbReference>
<organism evidence="2">
    <name type="scientific">mine drainage metagenome</name>
    <dbReference type="NCBI Taxonomy" id="410659"/>
    <lineage>
        <taxon>unclassified sequences</taxon>
        <taxon>metagenomes</taxon>
        <taxon>ecological metagenomes</taxon>
    </lineage>
</organism>
<dbReference type="GO" id="GO:0003676">
    <property type="term" value="F:nucleic acid binding"/>
    <property type="evidence" value="ECO:0007669"/>
    <property type="project" value="InterPro"/>
</dbReference>
<dbReference type="GO" id="GO:0008408">
    <property type="term" value="F:3'-5' exonuclease activity"/>
    <property type="evidence" value="ECO:0007669"/>
    <property type="project" value="InterPro"/>
</dbReference>
<dbReference type="InterPro" id="IPR002562">
    <property type="entry name" value="3'-5'_exonuclease_dom"/>
</dbReference>
<dbReference type="GO" id="GO:0000166">
    <property type="term" value="F:nucleotide binding"/>
    <property type="evidence" value="ECO:0007669"/>
    <property type="project" value="InterPro"/>
</dbReference>